<dbReference type="InterPro" id="IPR036291">
    <property type="entry name" value="NAD(P)-bd_dom_sf"/>
</dbReference>
<accession>E3BJV3</accession>
<dbReference type="InterPro" id="IPR000683">
    <property type="entry name" value="Gfo/Idh/MocA-like_OxRdtase_N"/>
</dbReference>
<dbReference type="eggNOG" id="COG0673">
    <property type="taxonomic scope" value="Bacteria"/>
</dbReference>
<dbReference type="PANTHER" id="PTHR43377:SF1">
    <property type="entry name" value="BILIVERDIN REDUCTASE A"/>
    <property type="match status" value="1"/>
</dbReference>
<evidence type="ECO:0000259" key="1">
    <source>
        <dbReference type="Pfam" id="PF01408"/>
    </source>
</evidence>
<sequence>MFKIAIIGLGSMGKIMLESMVDHPQFNVICGWDISKEACEEASKMLPHLTITKTAESLLQDCDIDCVYIATPPSTHAYYAELASELGISILCEKPLGVDLGSSERLVSLVNDFNIPNAVNFTLMNSPLVSWLRNELIQNNGGQIQAIEIRHSFNEWPRKWQGGATEWLSRPQEGGFIREMFSHFVFMMQSIWGKLSIQSLDIVFGESGLSETELFGVLLTESGIKVSIVAGTGRCAPELNEMTIYGTSASYRYVNWSEVYVTHGADWKPVLEKDLPPVNRQLDEVALWLESGSANLASFYDAYQVQLLIEEMLEKLKVSHC</sequence>
<protein>
    <submittedName>
        <fullName evidence="2">Oxidoreductase, Gfo/Idh/MocA family protein</fullName>
    </submittedName>
</protein>
<feature type="domain" description="Gfo/Idh/MocA-like oxidoreductase N-terminal" evidence="1">
    <location>
        <begin position="2"/>
        <end position="111"/>
    </location>
</feature>
<dbReference type="Pfam" id="PF01408">
    <property type="entry name" value="GFO_IDH_MocA"/>
    <property type="match status" value="1"/>
</dbReference>
<keyword evidence="3" id="KW-1185">Reference proteome</keyword>
<proteinExistence type="predicted"/>
<dbReference type="SUPFAM" id="SSF51735">
    <property type="entry name" value="NAD(P)-binding Rossmann-fold domains"/>
    <property type="match status" value="1"/>
</dbReference>
<dbReference type="SUPFAM" id="SSF55347">
    <property type="entry name" value="Glyceraldehyde-3-phosphate dehydrogenase-like, C-terminal domain"/>
    <property type="match status" value="1"/>
</dbReference>
<dbReference type="OrthoDB" id="9781031at2"/>
<dbReference type="GO" id="GO:0000166">
    <property type="term" value="F:nucleotide binding"/>
    <property type="evidence" value="ECO:0007669"/>
    <property type="project" value="InterPro"/>
</dbReference>
<dbReference type="RefSeq" id="WP_009601307.1">
    <property type="nucleotide sequence ID" value="NZ_AEIU01000069.1"/>
</dbReference>
<organism evidence="2 3">
    <name type="scientific">Vibrio caribbeanicus ATCC BAA-2122</name>
    <dbReference type="NCBI Taxonomy" id="796620"/>
    <lineage>
        <taxon>Bacteria</taxon>
        <taxon>Pseudomonadati</taxon>
        <taxon>Pseudomonadota</taxon>
        <taxon>Gammaproteobacteria</taxon>
        <taxon>Vibrionales</taxon>
        <taxon>Vibrionaceae</taxon>
        <taxon>Vibrio</taxon>
    </lineage>
</organism>
<dbReference type="EMBL" id="AEIU01000069">
    <property type="protein sequence ID" value="EFP96872.1"/>
    <property type="molecule type" value="Genomic_DNA"/>
</dbReference>
<reference evidence="2 3" key="1">
    <citation type="journal article" date="2012" name="Int. J. Syst. Evol. Microbiol.">
        <title>Vibrio caribbeanicus sp. nov., isolated from the marine sponge Scleritoderma cyanea.</title>
        <authorList>
            <person name="Hoffmann M."/>
            <person name="Monday S.R."/>
            <person name="Allard M.W."/>
            <person name="Strain E.A."/>
            <person name="Whittaker P."/>
            <person name="Naum M."/>
            <person name="McCarthy P.J."/>
            <person name="Lopez J.V."/>
            <person name="Fischer M."/>
            <person name="Brown E.W."/>
        </authorList>
    </citation>
    <scope>NUCLEOTIDE SEQUENCE [LARGE SCALE GENOMIC DNA]</scope>
    <source>
        <strain evidence="2 3">ATCC BAA-2122</strain>
    </source>
</reference>
<dbReference type="AlphaFoldDB" id="E3BJV3"/>
<gene>
    <name evidence="2" type="ORF">VIBC2010_07879</name>
</gene>
<dbReference type="Proteomes" id="UP000002943">
    <property type="component" value="Unassembled WGS sequence"/>
</dbReference>
<dbReference type="Gene3D" id="3.30.360.10">
    <property type="entry name" value="Dihydrodipicolinate Reductase, domain 2"/>
    <property type="match status" value="1"/>
</dbReference>
<dbReference type="Gene3D" id="3.40.50.720">
    <property type="entry name" value="NAD(P)-binding Rossmann-like Domain"/>
    <property type="match status" value="1"/>
</dbReference>
<dbReference type="InterPro" id="IPR051450">
    <property type="entry name" value="Gfo/Idh/MocA_Oxidoreductases"/>
</dbReference>
<evidence type="ECO:0000313" key="3">
    <source>
        <dbReference type="Proteomes" id="UP000002943"/>
    </source>
</evidence>
<name>E3BJV3_9VIBR</name>
<comment type="caution">
    <text evidence="2">The sequence shown here is derived from an EMBL/GenBank/DDBJ whole genome shotgun (WGS) entry which is preliminary data.</text>
</comment>
<dbReference type="STRING" id="796620.VIBC2010_07879"/>
<evidence type="ECO:0000313" key="2">
    <source>
        <dbReference type="EMBL" id="EFP96872.1"/>
    </source>
</evidence>
<dbReference type="PANTHER" id="PTHR43377">
    <property type="entry name" value="BILIVERDIN REDUCTASE A"/>
    <property type="match status" value="1"/>
</dbReference>